<sequence>MSHHAHLMNPGAMFANGSDPNQPSYNTNYGAQAPAPAPAHNGYPGYAPPPPSYGYYNPNHALQGGSAPPAQAPYGYYPPPPAYNNGYYDPRFYQAPVRRPAKPKTPGKPKAERSGPKNVSYKVARNRISGNTGDHNGVFNVGNKNSGRHMDDDEEEDEY</sequence>
<feature type="region of interest" description="Disordered" evidence="1">
    <location>
        <begin position="1"/>
        <end position="159"/>
    </location>
</feature>
<organism evidence="2 3">
    <name type="scientific">Rosa chinensis</name>
    <name type="common">China rose</name>
    <dbReference type="NCBI Taxonomy" id="74649"/>
    <lineage>
        <taxon>Eukaryota</taxon>
        <taxon>Viridiplantae</taxon>
        <taxon>Streptophyta</taxon>
        <taxon>Embryophyta</taxon>
        <taxon>Tracheophyta</taxon>
        <taxon>Spermatophyta</taxon>
        <taxon>Magnoliopsida</taxon>
        <taxon>eudicotyledons</taxon>
        <taxon>Gunneridae</taxon>
        <taxon>Pentapetalae</taxon>
        <taxon>rosids</taxon>
        <taxon>fabids</taxon>
        <taxon>Rosales</taxon>
        <taxon>Rosaceae</taxon>
        <taxon>Rosoideae</taxon>
        <taxon>Rosoideae incertae sedis</taxon>
        <taxon>Rosa</taxon>
    </lineage>
</organism>
<reference evidence="2 3" key="1">
    <citation type="journal article" date="2018" name="Nat. Genet.">
        <title>The Rosa genome provides new insights in the design of modern roses.</title>
        <authorList>
            <person name="Bendahmane M."/>
        </authorList>
    </citation>
    <scope>NUCLEOTIDE SEQUENCE [LARGE SCALE GENOMIC DNA]</scope>
    <source>
        <strain evidence="3">cv. Old Blush</strain>
    </source>
</reference>
<dbReference type="OMA" id="SHHAHLM"/>
<evidence type="ECO:0000256" key="1">
    <source>
        <dbReference type="SAM" id="MobiDB-lite"/>
    </source>
</evidence>
<feature type="compositionally biased region" description="Low complexity" evidence="1">
    <location>
        <begin position="53"/>
        <end position="75"/>
    </location>
</feature>
<dbReference type="AlphaFoldDB" id="A0A2P6QYY5"/>
<keyword evidence="3" id="KW-1185">Reference proteome</keyword>
<feature type="compositionally biased region" description="Polar residues" evidence="1">
    <location>
        <begin position="18"/>
        <end position="30"/>
    </location>
</feature>
<name>A0A2P6QYY5_ROSCH</name>
<comment type="caution">
    <text evidence="2">The sequence shown here is derived from an EMBL/GenBank/DDBJ whole genome shotgun (WGS) entry which is preliminary data.</text>
</comment>
<evidence type="ECO:0000313" key="3">
    <source>
        <dbReference type="Proteomes" id="UP000238479"/>
    </source>
</evidence>
<evidence type="ECO:0000313" key="2">
    <source>
        <dbReference type="EMBL" id="PRQ39391.1"/>
    </source>
</evidence>
<gene>
    <name evidence="2" type="ORF">RchiOBHm_Chr4g0424661</name>
</gene>
<dbReference type="Gramene" id="PRQ39391">
    <property type="protein sequence ID" value="PRQ39391"/>
    <property type="gene ID" value="RchiOBHm_Chr4g0424661"/>
</dbReference>
<dbReference type="Proteomes" id="UP000238479">
    <property type="component" value="Chromosome 4"/>
</dbReference>
<protein>
    <submittedName>
        <fullName evidence="2">Uncharacterized protein</fullName>
    </submittedName>
</protein>
<accession>A0A2P6QYY5</accession>
<dbReference type="EMBL" id="PDCK01000042">
    <property type="protein sequence ID" value="PRQ39391.1"/>
    <property type="molecule type" value="Genomic_DNA"/>
</dbReference>
<proteinExistence type="predicted"/>